<dbReference type="Pfam" id="PF03881">
    <property type="entry name" value="Fructosamin_kin"/>
    <property type="match status" value="1"/>
</dbReference>
<comment type="similarity">
    <text evidence="1 2">Belongs to the fructosamine kinase family.</text>
</comment>
<keyword evidence="4" id="KW-1185">Reference proteome</keyword>
<dbReference type="InterPro" id="IPR016477">
    <property type="entry name" value="Fructo-/Ketosamine-3-kinase"/>
</dbReference>
<dbReference type="STRING" id="1236989.JCM15548_14277"/>
<evidence type="ECO:0000256" key="2">
    <source>
        <dbReference type="PIRNR" id="PIRNR006221"/>
    </source>
</evidence>
<dbReference type="PANTHER" id="PTHR12149:SF8">
    <property type="entry name" value="PROTEIN-RIBULOSAMINE 3-KINASE"/>
    <property type="match status" value="1"/>
</dbReference>
<dbReference type="SUPFAM" id="SSF56112">
    <property type="entry name" value="Protein kinase-like (PK-like)"/>
    <property type="match status" value="1"/>
</dbReference>
<reference evidence="3 4" key="1">
    <citation type="journal article" date="2015" name="Microbes Environ.">
        <title>Distribution and evolution of nitrogen fixation genes in the phylum bacteroidetes.</title>
        <authorList>
            <person name="Inoue J."/>
            <person name="Oshima K."/>
            <person name="Suda W."/>
            <person name="Sakamoto M."/>
            <person name="Iino T."/>
            <person name="Noda S."/>
            <person name="Hongoh Y."/>
            <person name="Hattori M."/>
            <person name="Ohkuma M."/>
        </authorList>
    </citation>
    <scope>NUCLEOTIDE SEQUENCE [LARGE SCALE GENOMIC DNA]</scope>
    <source>
        <strain evidence="3">JCM 15548</strain>
    </source>
</reference>
<dbReference type="InterPro" id="IPR011009">
    <property type="entry name" value="Kinase-like_dom_sf"/>
</dbReference>
<dbReference type="PIRSF" id="PIRSF006221">
    <property type="entry name" value="Ketosamine-3-kinase"/>
    <property type="match status" value="1"/>
</dbReference>
<evidence type="ECO:0000256" key="1">
    <source>
        <dbReference type="ARBA" id="ARBA00009460"/>
    </source>
</evidence>
<dbReference type="Gene3D" id="3.90.1200.10">
    <property type="match status" value="1"/>
</dbReference>
<name>A0A0E9M2B1_9BACT</name>
<dbReference type="OrthoDB" id="5291879at2"/>
<dbReference type="AlphaFoldDB" id="A0A0E9M2B1"/>
<dbReference type="Gene3D" id="3.30.200.20">
    <property type="entry name" value="Phosphorylase Kinase, domain 1"/>
    <property type="match status" value="1"/>
</dbReference>
<dbReference type="PANTHER" id="PTHR12149">
    <property type="entry name" value="FRUCTOSAMINE 3 KINASE-RELATED PROTEIN"/>
    <property type="match status" value="1"/>
</dbReference>
<evidence type="ECO:0000313" key="3">
    <source>
        <dbReference type="EMBL" id="GAO31872.1"/>
    </source>
</evidence>
<sequence>MMSDLELLLKESIVKSSALGGGCIAYTGYLLTESGRELVVKKNSTTQMAIKEANGLNELRKSGVIRIPEVVHADEQLLILEFIREGSRPGSFFSDFGRQLAQLHKYSSGAYGFYEDNYIGSTPQLNRPEGEEKSNWATYYFNKRLLYQYELAEKNGFVDRTFKDLFRHLESCLPDILKGSEEAPSLLHGDLWGGNFIVGTDGVPVLIDPAVYYGHREAELAMTHLFGGFDHLFYEAYNAEWPLKPGYQQREAVYTLYHVLNHLNIFGTSYRSQALALMQQYG</sequence>
<protein>
    <submittedName>
        <fullName evidence="3">Ribulosamine/erythrulosamine 3-kinase</fullName>
    </submittedName>
</protein>
<dbReference type="GO" id="GO:0016301">
    <property type="term" value="F:kinase activity"/>
    <property type="evidence" value="ECO:0007669"/>
    <property type="project" value="UniProtKB-UniRule"/>
</dbReference>
<dbReference type="EMBL" id="BAZW01000066">
    <property type="protein sequence ID" value="GAO31872.1"/>
    <property type="molecule type" value="Genomic_DNA"/>
</dbReference>
<accession>A0A0E9M2B1</accession>
<organism evidence="3 4">
    <name type="scientific">Geofilum rubicundum JCM 15548</name>
    <dbReference type="NCBI Taxonomy" id="1236989"/>
    <lineage>
        <taxon>Bacteria</taxon>
        <taxon>Pseudomonadati</taxon>
        <taxon>Bacteroidota</taxon>
        <taxon>Bacteroidia</taxon>
        <taxon>Marinilabiliales</taxon>
        <taxon>Marinilabiliaceae</taxon>
        <taxon>Geofilum</taxon>
    </lineage>
</organism>
<proteinExistence type="inferred from homology"/>
<gene>
    <name evidence="3" type="ORF">JCM15548_14277</name>
</gene>
<dbReference type="RefSeq" id="WP_062128248.1">
    <property type="nucleotide sequence ID" value="NZ_BAZW01000066.1"/>
</dbReference>
<keyword evidence="2 3" id="KW-0418">Kinase</keyword>
<keyword evidence="2" id="KW-0808">Transferase</keyword>
<comment type="caution">
    <text evidence="3">The sequence shown here is derived from an EMBL/GenBank/DDBJ whole genome shotgun (WGS) entry which is preliminary data.</text>
</comment>
<dbReference type="Proteomes" id="UP000032900">
    <property type="component" value="Unassembled WGS sequence"/>
</dbReference>
<evidence type="ECO:0000313" key="4">
    <source>
        <dbReference type="Proteomes" id="UP000032900"/>
    </source>
</evidence>